<dbReference type="GO" id="GO:0000976">
    <property type="term" value="F:transcription cis-regulatory region binding"/>
    <property type="evidence" value="ECO:0007669"/>
    <property type="project" value="TreeGrafter"/>
</dbReference>
<dbReference type="RefSeq" id="WP_169401147.1">
    <property type="nucleotide sequence ID" value="NZ_JAADJU010000001.1"/>
</dbReference>
<dbReference type="InterPro" id="IPR010982">
    <property type="entry name" value="Lambda_DNA-bd_dom_sf"/>
</dbReference>
<keyword evidence="7" id="KW-1185">Reference proteome</keyword>
<dbReference type="GO" id="GO:0003700">
    <property type="term" value="F:DNA-binding transcription factor activity"/>
    <property type="evidence" value="ECO:0007669"/>
    <property type="project" value="TreeGrafter"/>
</dbReference>
<evidence type="ECO:0000256" key="2">
    <source>
        <dbReference type="ARBA" id="ARBA00023015"/>
    </source>
</evidence>
<evidence type="ECO:0000256" key="1">
    <source>
        <dbReference type="ARBA" id="ARBA00022491"/>
    </source>
</evidence>
<dbReference type="PANTHER" id="PTHR30146">
    <property type="entry name" value="LACI-RELATED TRANSCRIPTIONAL REPRESSOR"/>
    <property type="match status" value="1"/>
</dbReference>
<gene>
    <name evidence="6" type="ORF">GW590_00890</name>
</gene>
<name>A0A848MDB7_9GAMM</name>
<evidence type="ECO:0000256" key="3">
    <source>
        <dbReference type="ARBA" id="ARBA00023125"/>
    </source>
</evidence>
<proteinExistence type="predicted"/>
<protein>
    <submittedName>
        <fullName evidence="6">LacI family DNA-binding transcriptional regulator</fullName>
    </submittedName>
</protein>
<reference evidence="6 7" key="2">
    <citation type="submission" date="2020-06" db="EMBL/GenBank/DDBJ databases">
        <title>Polyphasic characterization of a Rahnella strain isolated from tree sap.</title>
        <authorList>
            <person name="Kim I.S."/>
        </authorList>
    </citation>
    <scope>NUCLEOTIDE SEQUENCE [LARGE SCALE GENOMIC DNA]</scope>
    <source>
        <strain evidence="6 7">SAP-1</strain>
    </source>
</reference>
<dbReference type="SUPFAM" id="SSF53822">
    <property type="entry name" value="Periplasmic binding protein-like I"/>
    <property type="match status" value="1"/>
</dbReference>
<evidence type="ECO:0000313" key="6">
    <source>
        <dbReference type="EMBL" id="NMP25446.1"/>
    </source>
</evidence>
<organism evidence="6 7">
    <name type="scientific">Rouxiella aceris</name>
    <dbReference type="NCBI Taxonomy" id="2703884"/>
    <lineage>
        <taxon>Bacteria</taxon>
        <taxon>Pseudomonadati</taxon>
        <taxon>Pseudomonadota</taxon>
        <taxon>Gammaproteobacteria</taxon>
        <taxon>Enterobacterales</taxon>
        <taxon>Yersiniaceae</taxon>
        <taxon>Rouxiella</taxon>
    </lineage>
</organism>
<accession>A0A848MDB7</accession>
<dbReference type="PANTHER" id="PTHR30146:SF95">
    <property type="entry name" value="RIBOSE OPERON REPRESSOR"/>
    <property type="match status" value="1"/>
</dbReference>
<dbReference type="InterPro" id="IPR028082">
    <property type="entry name" value="Peripla_BP_I"/>
</dbReference>
<comment type="caution">
    <text evidence="6">The sequence shown here is derived from an EMBL/GenBank/DDBJ whole genome shotgun (WGS) entry which is preliminary data.</text>
</comment>
<evidence type="ECO:0000256" key="4">
    <source>
        <dbReference type="ARBA" id="ARBA00023163"/>
    </source>
</evidence>
<dbReference type="Gene3D" id="3.40.50.2300">
    <property type="match status" value="2"/>
</dbReference>
<keyword evidence="1" id="KW-0678">Repressor</keyword>
<sequence length="340" mass="37753">MTKETKAPKPSKATASDVAELAGVSKWTVSRAFTPGASVSDKAQKKVLAAAEMLGYRPNLLARSLTKKSTHIIGVAIDELKNPHSMMVLDTVTKALQTRGYMTLLLNITEGENYQAVITMADQLQVDGILFLGNVLTTQLYDVAHAMHHIPLVQVCRNSEEQRGVDIVNIDGYQAGREIAELFLAQGYQRFGYMKGPDVGSNHLLRMEGFRDGLEAKGATMNVMMVAGHYDRNAAYQQITGYWQATPRGERIDAMFCENDILAIGVLEALIARDQRHSMGVIGFDDIDEASSPVWQLTSYRQPREKLIAEALNRLIDDNPDPDGDWRHGELIIRQSHLKK</sequence>
<dbReference type="PROSITE" id="PS50932">
    <property type="entry name" value="HTH_LACI_2"/>
    <property type="match status" value="1"/>
</dbReference>
<keyword evidence="3 6" id="KW-0238">DNA-binding</keyword>
<dbReference type="CDD" id="cd01392">
    <property type="entry name" value="HTH_LacI"/>
    <property type="match status" value="1"/>
</dbReference>
<dbReference type="Proteomes" id="UP000585363">
    <property type="component" value="Unassembled WGS sequence"/>
</dbReference>
<dbReference type="Gene3D" id="1.10.260.40">
    <property type="entry name" value="lambda repressor-like DNA-binding domains"/>
    <property type="match status" value="1"/>
</dbReference>
<keyword evidence="4" id="KW-0804">Transcription</keyword>
<dbReference type="Pfam" id="PF00532">
    <property type="entry name" value="Peripla_BP_1"/>
    <property type="match status" value="1"/>
</dbReference>
<dbReference type="InterPro" id="IPR001761">
    <property type="entry name" value="Peripla_BP/Lac1_sug-bd_dom"/>
</dbReference>
<evidence type="ECO:0000313" key="7">
    <source>
        <dbReference type="Proteomes" id="UP000585363"/>
    </source>
</evidence>
<dbReference type="SMART" id="SM00354">
    <property type="entry name" value="HTH_LACI"/>
    <property type="match status" value="1"/>
</dbReference>
<dbReference type="EMBL" id="JAADJU010000001">
    <property type="protein sequence ID" value="NMP25446.1"/>
    <property type="molecule type" value="Genomic_DNA"/>
</dbReference>
<dbReference type="CDD" id="cd06278">
    <property type="entry name" value="PBP1_LacI-like"/>
    <property type="match status" value="1"/>
</dbReference>
<feature type="domain" description="HTH lacI-type" evidence="5">
    <location>
        <begin position="13"/>
        <end position="67"/>
    </location>
</feature>
<dbReference type="InterPro" id="IPR000843">
    <property type="entry name" value="HTH_LacI"/>
</dbReference>
<evidence type="ECO:0000259" key="5">
    <source>
        <dbReference type="PROSITE" id="PS50932"/>
    </source>
</evidence>
<dbReference type="SUPFAM" id="SSF47413">
    <property type="entry name" value="lambda repressor-like DNA-binding domains"/>
    <property type="match status" value="1"/>
</dbReference>
<reference evidence="6 7" key="1">
    <citation type="submission" date="2020-01" db="EMBL/GenBank/DDBJ databases">
        <authorList>
            <person name="Lee S.D."/>
        </authorList>
    </citation>
    <scope>NUCLEOTIDE SEQUENCE [LARGE SCALE GENOMIC DNA]</scope>
    <source>
        <strain evidence="6 7">SAP-1</strain>
    </source>
</reference>
<dbReference type="AlphaFoldDB" id="A0A848MDB7"/>
<keyword evidence="2" id="KW-0805">Transcription regulation</keyword>
<dbReference type="Pfam" id="PF00356">
    <property type="entry name" value="LacI"/>
    <property type="match status" value="1"/>
</dbReference>